<sequence length="72" mass="7795">MSMFSFITTVLDAAVIMLGKEIAKLQRKAEGLRQSAAKQRYDATVTDHKADQVDADVNKAAALAAKIKSITE</sequence>
<dbReference type="EMBL" id="KY981272">
    <property type="protein sequence ID" value="ASJ79302.1"/>
    <property type="molecule type" value="Genomic_DNA"/>
</dbReference>
<proteinExistence type="predicted"/>
<evidence type="ECO:0000313" key="2">
    <source>
        <dbReference type="Proteomes" id="UP000261817"/>
    </source>
</evidence>
<gene>
    <name evidence="1" type="ORF">P26059B_0026</name>
</gene>
<evidence type="ECO:0000313" key="1">
    <source>
        <dbReference type="EMBL" id="ASJ79302.1"/>
    </source>
</evidence>
<name>A0A384UH40_9CAUD</name>
<accession>A0A384UH40</accession>
<keyword evidence="2" id="KW-1185">Reference proteome</keyword>
<reference evidence="1 2" key="1">
    <citation type="journal article" date="2018" name="Sci. Rep.">
        <title>Genomic and ecological study of two distinctive freshwater bacteriophages infecting a Comamonadaceae bacterium.</title>
        <authorList>
            <person name="Moon K."/>
            <person name="Kang I."/>
            <person name="Kim S."/>
            <person name="Kim S.J."/>
            <person name="Cho J.C."/>
        </authorList>
    </citation>
    <scope>NUCLEOTIDE SEQUENCE [LARGE SCALE GENOMIC DNA]</scope>
</reference>
<dbReference type="Proteomes" id="UP000261817">
    <property type="component" value="Segment"/>
</dbReference>
<protein>
    <submittedName>
        <fullName evidence="1">Uncharacterized protein</fullName>
    </submittedName>
</protein>
<organism evidence="1 2">
    <name type="scientific">Curvibacter phage P26059B</name>
    <dbReference type="NCBI Taxonomy" id="1983784"/>
    <lineage>
        <taxon>Viruses</taxon>
        <taxon>Duplodnaviria</taxon>
        <taxon>Heunggongvirae</taxon>
        <taxon>Uroviricota</taxon>
        <taxon>Caudoviricetes</taxon>
        <taxon>Autographivirales</taxon>
        <taxon>Autonotataviridae</taxon>
        <taxon>Kalppathivirus</taxon>
        <taxon>Kalppathivirus P26059B</taxon>
    </lineage>
</organism>